<feature type="domain" description="Glycoside hydrolase family 5" evidence="12">
    <location>
        <begin position="87"/>
        <end position="349"/>
    </location>
</feature>
<dbReference type="GO" id="GO:0004338">
    <property type="term" value="F:glucan exo-1,3-beta-glucosidase activity"/>
    <property type="evidence" value="ECO:0007669"/>
    <property type="project" value="UniProtKB-EC"/>
</dbReference>
<evidence type="ECO:0000256" key="6">
    <source>
        <dbReference type="ARBA" id="ARBA00023295"/>
    </source>
</evidence>
<sequence>MKDWATLLMMGIMAMLANSIHALPMDKRDGTAWNYWSNKAFGPNLGNWLVLERWMGSDVFDQANSNAQDEWTLSANVPNAATLLKQHWDSWVTEADFKTMASVKVNHIRIPVGYWAFITPAQGEPYVSQGQKAQIERILGYCATYKINAIIDLHGLPGSQNGEAHSGKIGDKGFFTTNNINRGLQTVQAVVDWMNGLDNTLKHQISGIESANEPRPDGDAQYTMLRDYYQRAYAIISASSYKVPMLFHDAFRGPAYWNDFLPAPANAVLDLHPYWAFPPATNTDTILNQICDKRSGDNNFHLPVLYGEWSLASGVSGGGSSWQRQFMDTQVSVYQQGNAAGAVFWALKNDINSDAWSFEQLVQEGIINDGTFSLHTNAKC</sequence>
<dbReference type="PANTHER" id="PTHR31297:SF1">
    <property type="entry name" value="GLUCAN 1,3-BETA-GLUCOSIDASE I_II-RELATED"/>
    <property type="match status" value="1"/>
</dbReference>
<keyword evidence="5 10" id="KW-0378">Hydrolase</keyword>
<dbReference type="EMBL" id="LT553503">
    <property type="protein sequence ID" value="SAM01160.1"/>
    <property type="molecule type" value="Genomic_DNA"/>
</dbReference>
<dbReference type="GO" id="GO:0071555">
    <property type="term" value="P:cell wall organization"/>
    <property type="evidence" value="ECO:0007669"/>
    <property type="project" value="UniProtKB-KW"/>
</dbReference>
<evidence type="ECO:0000256" key="4">
    <source>
        <dbReference type="ARBA" id="ARBA00022729"/>
    </source>
</evidence>
<dbReference type="InterPro" id="IPR017853">
    <property type="entry name" value="GH"/>
</dbReference>
<keyword evidence="4 11" id="KW-0732">Signal</keyword>
<keyword evidence="14" id="KW-1185">Reference proteome</keyword>
<dbReference type="PANTHER" id="PTHR31297">
    <property type="entry name" value="GLUCAN ENDO-1,6-BETA-GLUCOSIDASE B"/>
    <property type="match status" value="1"/>
</dbReference>
<gene>
    <name evidence="13" type="primary">ABSGL_06897.1 scaffold 8678</name>
</gene>
<dbReference type="STRING" id="4829.A0A163KWZ6"/>
<dbReference type="GO" id="GO:0005576">
    <property type="term" value="C:extracellular region"/>
    <property type="evidence" value="ECO:0007669"/>
    <property type="project" value="UniProtKB-SubCell"/>
</dbReference>
<feature type="signal peptide" evidence="11">
    <location>
        <begin position="1"/>
        <end position="22"/>
    </location>
</feature>
<comment type="similarity">
    <text evidence="2 10">Belongs to the glycosyl hydrolase 5 (cellulase A) family.</text>
</comment>
<name>A0A163KWZ6_ABSGL</name>
<organism evidence="13">
    <name type="scientific">Absidia glauca</name>
    <name type="common">Pin mould</name>
    <dbReference type="NCBI Taxonomy" id="4829"/>
    <lineage>
        <taxon>Eukaryota</taxon>
        <taxon>Fungi</taxon>
        <taxon>Fungi incertae sedis</taxon>
        <taxon>Mucoromycota</taxon>
        <taxon>Mucoromycotina</taxon>
        <taxon>Mucoromycetes</taxon>
        <taxon>Mucorales</taxon>
        <taxon>Cunninghamellaceae</taxon>
        <taxon>Absidia</taxon>
    </lineage>
</organism>
<keyword evidence="6 10" id="KW-0326">Glycosidase</keyword>
<evidence type="ECO:0000256" key="11">
    <source>
        <dbReference type="SAM" id="SignalP"/>
    </source>
</evidence>
<evidence type="ECO:0000256" key="10">
    <source>
        <dbReference type="RuleBase" id="RU361153"/>
    </source>
</evidence>
<dbReference type="OMA" id="IQAMEGY"/>
<dbReference type="Gene3D" id="3.20.20.80">
    <property type="entry name" value="Glycosidases"/>
    <property type="match status" value="1"/>
</dbReference>
<dbReference type="Pfam" id="PF00150">
    <property type="entry name" value="Cellulase"/>
    <property type="match status" value="1"/>
</dbReference>
<proteinExistence type="inferred from homology"/>
<evidence type="ECO:0000313" key="13">
    <source>
        <dbReference type="EMBL" id="SAM01160.1"/>
    </source>
</evidence>
<evidence type="ECO:0000256" key="9">
    <source>
        <dbReference type="ARBA" id="ARBA00038929"/>
    </source>
</evidence>
<evidence type="ECO:0000256" key="5">
    <source>
        <dbReference type="ARBA" id="ARBA00022801"/>
    </source>
</evidence>
<dbReference type="SUPFAM" id="SSF51445">
    <property type="entry name" value="(Trans)glycosidases"/>
    <property type="match status" value="1"/>
</dbReference>
<dbReference type="GO" id="GO:0009986">
    <property type="term" value="C:cell surface"/>
    <property type="evidence" value="ECO:0007669"/>
    <property type="project" value="TreeGrafter"/>
</dbReference>
<evidence type="ECO:0000256" key="2">
    <source>
        <dbReference type="ARBA" id="ARBA00005641"/>
    </source>
</evidence>
<keyword evidence="7" id="KW-0961">Cell wall biogenesis/degradation</keyword>
<dbReference type="InterPro" id="IPR001547">
    <property type="entry name" value="Glyco_hydro_5"/>
</dbReference>
<evidence type="ECO:0000259" key="12">
    <source>
        <dbReference type="Pfam" id="PF00150"/>
    </source>
</evidence>
<dbReference type="EC" id="3.2.1.58" evidence="9"/>
<keyword evidence="3" id="KW-0964">Secreted</keyword>
<accession>A0A163KWZ6</accession>
<dbReference type="GO" id="GO:0009251">
    <property type="term" value="P:glucan catabolic process"/>
    <property type="evidence" value="ECO:0007669"/>
    <property type="project" value="TreeGrafter"/>
</dbReference>
<dbReference type="OrthoDB" id="1887033at2759"/>
<dbReference type="InterPro" id="IPR050386">
    <property type="entry name" value="Glycosyl_hydrolase_5"/>
</dbReference>
<dbReference type="InParanoid" id="A0A163KWZ6"/>
<comment type="subcellular location">
    <subcellularLocation>
        <location evidence="1">Secreted</location>
    </subcellularLocation>
</comment>
<feature type="chain" id="PRO_5007843846" description="glucan 1,3-beta-glucosidase" evidence="11">
    <location>
        <begin position="23"/>
        <end position="380"/>
    </location>
</feature>
<evidence type="ECO:0000313" key="14">
    <source>
        <dbReference type="Proteomes" id="UP000078561"/>
    </source>
</evidence>
<evidence type="ECO:0000256" key="3">
    <source>
        <dbReference type="ARBA" id="ARBA00022525"/>
    </source>
</evidence>
<evidence type="ECO:0000256" key="7">
    <source>
        <dbReference type="ARBA" id="ARBA00023316"/>
    </source>
</evidence>
<reference evidence="13" key="1">
    <citation type="submission" date="2016-04" db="EMBL/GenBank/DDBJ databases">
        <authorList>
            <person name="Evans L.H."/>
            <person name="Alamgir A."/>
            <person name="Owens N."/>
            <person name="Weber N.D."/>
            <person name="Virtaneva K."/>
            <person name="Barbian K."/>
            <person name="Babar A."/>
            <person name="Rosenke K."/>
        </authorList>
    </citation>
    <scope>NUCLEOTIDE SEQUENCE [LARGE SCALE GENOMIC DNA]</scope>
    <source>
        <strain evidence="13">CBS 101.48</strain>
    </source>
</reference>
<dbReference type="AlphaFoldDB" id="A0A163KWZ6"/>
<protein>
    <recommendedName>
        <fullName evidence="9">glucan 1,3-beta-glucosidase</fullName>
        <ecNumber evidence="9">3.2.1.58</ecNumber>
    </recommendedName>
</protein>
<comment type="catalytic activity">
    <reaction evidence="8">
        <text>Successive hydrolysis of beta-D-glucose units from the non-reducing ends of (1-&gt;3)-beta-D-glucans, releasing alpha-glucose.</text>
        <dbReference type="EC" id="3.2.1.58"/>
    </reaction>
</comment>
<dbReference type="Proteomes" id="UP000078561">
    <property type="component" value="Unassembled WGS sequence"/>
</dbReference>
<evidence type="ECO:0000256" key="8">
    <source>
        <dbReference type="ARBA" id="ARBA00036824"/>
    </source>
</evidence>
<evidence type="ECO:0000256" key="1">
    <source>
        <dbReference type="ARBA" id="ARBA00004613"/>
    </source>
</evidence>